<dbReference type="SUPFAM" id="SSF51556">
    <property type="entry name" value="Metallo-dependent hydrolases"/>
    <property type="match status" value="1"/>
</dbReference>
<evidence type="ECO:0000313" key="3">
    <source>
        <dbReference type="Proteomes" id="UP000035301"/>
    </source>
</evidence>
<dbReference type="Gene3D" id="3.20.20.140">
    <property type="entry name" value="Metal-dependent hydrolases"/>
    <property type="match status" value="1"/>
</dbReference>
<protein>
    <submittedName>
        <fullName evidence="2">Amidohydrolase</fullName>
    </submittedName>
</protein>
<dbReference type="STRING" id="1550566.SZ63_08130"/>
<proteinExistence type="predicted"/>
<dbReference type="PANTHER" id="PTHR43794">
    <property type="entry name" value="AMINOHYDROLASE SSNA-RELATED"/>
    <property type="match status" value="1"/>
</dbReference>
<accession>A0A0H1QYC9</accession>
<dbReference type="PANTHER" id="PTHR43794:SF5">
    <property type="entry name" value="CHLOROHYDROLASE FAMILY PROTEIN"/>
    <property type="match status" value="1"/>
</dbReference>
<dbReference type="RefSeq" id="WP_052959111.1">
    <property type="nucleotide sequence ID" value="NZ_JXOJ01000003.1"/>
</dbReference>
<dbReference type="GO" id="GO:0019239">
    <property type="term" value="F:deaminase activity"/>
    <property type="evidence" value="ECO:0007669"/>
    <property type="project" value="InterPro"/>
</dbReference>
<gene>
    <name evidence="2" type="ORF">SZ63_08130</name>
</gene>
<dbReference type="InterPro" id="IPR050287">
    <property type="entry name" value="MTA/SAH_deaminase"/>
</dbReference>
<dbReference type="InterPro" id="IPR032466">
    <property type="entry name" value="Metal_Hydrolase"/>
</dbReference>
<comment type="caution">
    <text evidence="2">The sequence shown here is derived from an EMBL/GenBank/DDBJ whole genome shotgun (WGS) entry which is preliminary data.</text>
</comment>
<dbReference type="PATRIC" id="fig|1550566.3.peg.1773"/>
<dbReference type="Proteomes" id="UP000035301">
    <property type="component" value="Unassembled WGS sequence"/>
</dbReference>
<keyword evidence="2" id="KW-0378">Hydrolase</keyword>
<keyword evidence="3" id="KW-1185">Reference proteome</keyword>
<name>A0A0H1QYC9_9EURY</name>
<organism evidence="2 3">
    <name type="scientific">Methanoculleus sediminis</name>
    <dbReference type="NCBI Taxonomy" id="1550566"/>
    <lineage>
        <taxon>Archaea</taxon>
        <taxon>Methanobacteriati</taxon>
        <taxon>Methanobacteriota</taxon>
        <taxon>Stenosarchaea group</taxon>
        <taxon>Methanomicrobia</taxon>
        <taxon>Methanomicrobiales</taxon>
        <taxon>Methanomicrobiaceae</taxon>
        <taxon>Methanoculleus</taxon>
    </lineage>
</organism>
<dbReference type="Pfam" id="PF00962">
    <property type="entry name" value="A_deaminase"/>
    <property type="match status" value="1"/>
</dbReference>
<dbReference type="OrthoDB" id="42910at2157"/>
<reference evidence="2 3" key="1">
    <citation type="journal article" date="2015" name="Int. J. Syst. Evol. Microbiol.">
        <title>Methanoculleus sediminis sp. nov., a methanogen from sediments near a submarine mud volcano.</title>
        <authorList>
            <person name="Chen S.C."/>
            <person name="Chen M.F."/>
            <person name="Lai M.C."/>
            <person name="Weng C.Y."/>
            <person name="Wu S.Y."/>
            <person name="Lin S."/>
            <person name="Yang T.F."/>
            <person name="Chen P.C."/>
        </authorList>
    </citation>
    <scope>NUCLEOTIDE SEQUENCE [LARGE SCALE GENOMIC DNA]</scope>
    <source>
        <strain evidence="2 3">S3Fa</strain>
    </source>
</reference>
<dbReference type="AlphaFoldDB" id="A0A0H1QYC9"/>
<dbReference type="EMBL" id="JXOJ01000003">
    <property type="protein sequence ID" value="KLK87953.1"/>
    <property type="molecule type" value="Genomic_DNA"/>
</dbReference>
<evidence type="ECO:0000259" key="1">
    <source>
        <dbReference type="Pfam" id="PF00962"/>
    </source>
</evidence>
<evidence type="ECO:0000313" key="2">
    <source>
        <dbReference type="EMBL" id="KLK87953.1"/>
    </source>
</evidence>
<dbReference type="InterPro" id="IPR001365">
    <property type="entry name" value="A_deaminase_dom"/>
</dbReference>
<sequence length="348" mass="37203">MQEAKPYVVTGRALLGEDLREEDVTITVSEGIVTSIEPASRTPGRWIVPAFFNAHTHLGDTVAMDLPARGSLADLVKPPNGLKHRILAATPRAELVRGMRASITAMIATGTTGFADFREGGPEGVAALREAAAGLDCRPVILGREGGEEVSDGAGISSVHDVANAEEIVREARAGGRLVAFHAGERNPDDIDDALAFEPDLLVHCTHATDAHLRRIVDMDIPVAVCPRSNWLLGVAASAARPPITRILELGGTLYLGTDNVMFVQPDMLREMAFAATIYRARPEEILRAAVSGARLAGASGYVEEGQKANFLVINPLKNNISFSKDIRATIVKRLDSSSICQTVLTMQ</sequence>
<feature type="domain" description="Adenosine deaminase" evidence="1">
    <location>
        <begin position="170"/>
        <end position="297"/>
    </location>
</feature>